<dbReference type="PANTHER" id="PTHR30015:SF6">
    <property type="entry name" value="SLL1429 PROTEIN"/>
    <property type="match status" value="1"/>
</dbReference>
<protein>
    <recommendedName>
        <fullName evidence="2">Restriction endonuclease type IV Mrr domain-containing protein</fullName>
    </recommendedName>
</protein>
<dbReference type="RefSeq" id="WP_285759895.1">
    <property type="nucleotide sequence ID" value="NZ_BSQG01000004.1"/>
</dbReference>
<reference evidence="3" key="1">
    <citation type="submission" date="2023-02" db="EMBL/GenBank/DDBJ databases">
        <title>Nocardiopsis ansamitocini NBRC 112285.</title>
        <authorList>
            <person name="Ichikawa N."/>
            <person name="Sato H."/>
            <person name="Tonouchi N."/>
        </authorList>
    </citation>
    <scope>NUCLEOTIDE SEQUENCE</scope>
    <source>
        <strain evidence="3">NBRC 112285</strain>
    </source>
</reference>
<dbReference type="InterPro" id="IPR011856">
    <property type="entry name" value="tRNA_endonuc-like_dom_sf"/>
</dbReference>
<organism evidence="3 4">
    <name type="scientific">Nocardiopsis ansamitocini</name>
    <dbReference type="NCBI Taxonomy" id="1670832"/>
    <lineage>
        <taxon>Bacteria</taxon>
        <taxon>Bacillati</taxon>
        <taxon>Actinomycetota</taxon>
        <taxon>Actinomycetes</taxon>
        <taxon>Streptosporangiales</taxon>
        <taxon>Nocardiopsidaceae</taxon>
        <taxon>Nocardiopsis</taxon>
    </lineage>
</organism>
<evidence type="ECO:0000313" key="4">
    <source>
        <dbReference type="Proteomes" id="UP001165092"/>
    </source>
</evidence>
<keyword evidence="4" id="KW-1185">Reference proteome</keyword>
<dbReference type="Proteomes" id="UP001165092">
    <property type="component" value="Unassembled WGS sequence"/>
</dbReference>
<dbReference type="SUPFAM" id="SSF52980">
    <property type="entry name" value="Restriction endonuclease-like"/>
    <property type="match status" value="1"/>
</dbReference>
<sequence length="213" mass="23520">MKNGRTGSRPGRRSRWRRLGGAIPWWAWLFVVGLLLRGAAWIFTNVEHLWLWLLGVAAIAALTAWAVVKVRRVRSRAWLAAHADLEMIDSLPGPDFETYVAELLRRDGHARVRVQGGAGDGGVDILGVTPRGERFVVQCKRYSRPVAPAAVREFQGVLHTTHRDHIGVFVASNGFSAAARQAGTGIILIDRPRLALWARGRVPLTLDEDARAA</sequence>
<feature type="domain" description="Restriction endonuclease type IV Mrr" evidence="2">
    <location>
        <begin position="88"/>
        <end position="197"/>
    </location>
</feature>
<feature type="transmembrane region" description="Helical" evidence="1">
    <location>
        <begin position="49"/>
        <end position="68"/>
    </location>
</feature>
<feature type="transmembrane region" description="Helical" evidence="1">
    <location>
        <begin position="21"/>
        <end position="43"/>
    </location>
</feature>
<dbReference type="InterPro" id="IPR011335">
    <property type="entry name" value="Restrct_endonuc-II-like"/>
</dbReference>
<dbReference type="InterPro" id="IPR052906">
    <property type="entry name" value="Type_IV_Methyl-Rstrct_Enzyme"/>
</dbReference>
<keyword evidence="1" id="KW-1133">Transmembrane helix</keyword>
<accession>A0A9W6UJD9</accession>
<evidence type="ECO:0000313" key="3">
    <source>
        <dbReference type="EMBL" id="GLU48408.1"/>
    </source>
</evidence>
<dbReference type="EMBL" id="BSQG01000004">
    <property type="protein sequence ID" value="GLU48408.1"/>
    <property type="molecule type" value="Genomic_DNA"/>
</dbReference>
<keyword evidence="1" id="KW-0472">Membrane</keyword>
<keyword evidence="1" id="KW-0812">Transmembrane</keyword>
<gene>
    <name evidence="3" type="ORF">Nans01_27590</name>
</gene>
<dbReference type="InterPro" id="IPR007560">
    <property type="entry name" value="Restrct_endonuc_IV_Mrr"/>
</dbReference>
<evidence type="ECO:0000259" key="2">
    <source>
        <dbReference type="Pfam" id="PF04471"/>
    </source>
</evidence>
<dbReference type="GO" id="GO:0003677">
    <property type="term" value="F:DNA binding"/>
    <property type="evidence" value="ECO:0007669"/>
    <property type="project" value="InterPro"/>
</dbReference>
<dbReference type="GO" id="GO:0015666">
    <property type="term" value="F:restriction endodeoxyribonuclease activity"/>
    <property type="evidence" value="ECO:0007669"/>
    <property type="project" value="TreeGrafter"/>
</dbReference>
<dbReference type="Pfam" id="PF04471">
    <property type="entry name" value="Mrr_cat"/>
    <property type="match status" value="1"/>
</dbReference>
<evidence type="ECO:0000256" key="1">
    <source>
        <dbReference type="SAM" id="Phobius"/>
    </source>
</evidence>
<comment type="caution">
    <text evidence="3">The sequence shown here is derived from an EMBL/GenBank/DDBJ whole genome shotgun (WGS) entry which is preliminary data.</text>
</comment>
<dbReference type="AlphaFoldDB" id="A0A9W6UJD9"/>
<proteinExistence type="predicted"/>
<dbReference type="PANTHER" id="PTHR30015">
    <property type="entry name" value="MRR RESTRICTION SYSTEM PROTEIN"/>
    <property type="match status" value="1"/>
</dbReference>
<dbReference type="Gene3D" id="3.40.1350.10">
    <property type="match status" value="1"/>
</dbReference>
<name>A0A9W6UJD9_9ACTN</name>
<dbReference type="GO" id="GO:0009307">
    <property type="term" value="P:DNA restriction-modification system"/>
    <property type="evidence" value="ECO:0007669"/>
    <property type="project" value="InterPro"/>
</dbReference>